<dbReference type="EMBL" id="VSRR010000520">
    <property type="protein sequence ID" value="MPC16610.1"/>
    <property type="molecule type" value="Genomic_DNA"/>
</dbReference>
<sequence length="137" mass="15582">MILVWQSTGGINLVLAPGLSLIPIAVTKIKKEVLTVHNSQIFFAINNVNCIASLAKATSTTNAMQKENPNKFMRECEEKELAKTIIIKQVQDSMQELDQEVEEVIWLGRYSEWGRRPMKVRMRSQVVVGIREINILE</sequence>
<comment type="caution">
    <text evidence="1">The sequence shown here is derived from an EMBL/GenBank/DDBJ whole genome shotgun (WGS) entry which is preliminary data.</text>
</comment>
<accession>A0A5B7D4K8</accession>
<keyword evidence="2" id="KW-1185">Reference proteome</keyword>
<dbReference type="Proteomes" id="UP000324222">
    <property type="component" value="Unassembled WGS sequence"/>
</dbReference>
<dbReference type="AlphaFoldDB" id="A0A5B7D4K8"/>
<protein>
    <submittedName>
        <fullName evidence="1">Uncharacterized protein</fullName>
    </submittedName>
</protein>
<evidence type="ECO:0000313" key="2">
    <source>
        <dbReference type="Proteomes" id="UP000324222"/>
    </source>
</evidence>
<proteinExistence type="predicted"/>
<evidence type="ECO:0000313" key="1">
    <source>
        <dbReference type="EMBL" id="MPC16610.1"/>
    </source>
</evidence>
<name>A0A5B7D4K8_PORTR</name>
<organism evidence="1 2">
    <name type="scientific">Portunus trituberculatus</name>
    <name type="common">Swimming crab</name>
    <name type="synonym">Neptunus trituberculatus</name>
    <dbReference type="NCBI Taxonomy" id="210409"/>
    <lineage>
        <taxon>Eukaryota</taxon>
        <taxon>Metazoa</taxon>
        <taxon>Ecdysozoa</taxon>
        <taxon>Arthropoda</taxon>
        <taxon>Crustacea</taxon>
        <taxon>Multicrustacea</taxon>
        <taxon>Malacostraca</taxon>
        <taxon>Eumalacostraca</taxon>
        <taxon>Eucarida</taxon>
        <taxon>Decapoda</taxon>
        <taxon>Pleocyemata</taxon>
        <taxon>Brachyura</taxon>
        <taxon>Eubrachyura</taxon>
        <taxon>Portunoidea</taxon>
        <taxon>Portunidae</taxon>
        <taxon>Portuninae</taxon>
        <taxon>Portunus</taxon>
    </lineage>
</organism>
<gene>
    <name evidence="1" type="ORF">E2C01_009439</name>
</gene>
<reference evidence="1 2" key="1">
    <citation type="submission" date="2019-05" db="EMBL/GenBank/DDBJ databases">
        <title>Another draft genome of Portunus trituberculatus and its Hox gene families provides insights of decapod evolution.</title>
        <authorList>
            <person name="Jeong J.-H."/>
            <person name="Song I."/>
            <person name="Kim S."/>
            <person name="Choi T."/>
            <person name="Kim D."/>
            <person name="Ryu S."/>
            <person name="Kim W."/>
        </authorList>
    </citation>
    <scope>NUCLEOTIDE SEQUENCE [LARGE SCALE GENOMIC DNA]</scope>
    <source>
        <tissue evidence="1">Muscle</tissue>
    </source>
</reference>